<comment type="similarity">
    <text evidence="2">Belongs to the acyltransferase 3 family.</text>
</comment>
<keyword evidence="6 8" id="KW-0472">Membrane</keyword>
<feature type="transmembrane region" description="Helical" evidence="8">
    <location>
        <begin position="98"/>
        <end position="118"/>
    </location>
</feature>
<feature type="transmembrane region" description="Helical" evidence="8">
    <location>
        <begin position="156"/>
        <end position="172"/>
    </location>
</feature>
<name>A0A1T5E8Z5_9SPHN</name>
<dbReference type="Proteomes" id="UP000189818">
    <property type="component" value="Unassembled WGS sequence"/>
</dbReference>
<evidence type="ECO:0000256" key="4">
    <source>
        <dbReference type="ARBA" id="ARBA00022692"/>
    </source>
</evidence>
<reference evidence="11" key="1">
    <citation type="submission" date="2017-02" db="EMBL/GenBank/DDBJ databases">
        <authorList>
            <person name="Varghese N."/>
            <person name="Submissions S."/>
        </authorList>
    </citation>
    <scope>NUCLEOTIDE SEQUENCE [LARGE SCALE GENOMIC DNA]</scope>
    <source>
        <strain evidence="11">UM2</strain>
    </source>
</reference>
<dbReference type="PANTHER" id="PTHR40074">
    <property type="entry name" value="O-ACETYLTRANSFERASE WECH"/>
    <property type="match status" value="1"/>
</dbReference>
<evidence type="ECO:0000313" key="11">
    <source>
        <dbReference type="Proteomes" id="UP000189818"/>
    </source>
</evidence>
<evidence type="ECO:0000313" key="10">
    <source>
        <dbReference type="EMBL" id="SKB80316.1"/>
    </source>
</evidence>
<keyword evidence="10" id="KW-0012">Acyltransferase</keyword>
<keyword evidence="11" id="KW-1185">Reference proteome</keyword>
<feature type="transmembrane region" description="Helical" evidence="8">
    <location>
        <begin position="178"/>
        <end position="196"/>
    </location>
</feature>
<dbReference type="InterPro" id="IPR002656">
    <property type="entry name" value="Acyl_transf_3_dom"/>
</dbReference>
<dbReference type="GO" id="GO:0016413">
    <property type="term" value="F:O-acetyltransferase activity"/>
    <property type="evidence" value="ECO:0007669"/>
    <property type="project" value="TreeGrafter"/>
</dbReference>
<keyword evidence="4 8" id="KW-0812">Transmembrane</keyword>
<feature type="transmembrane region" description="Helical" evidence="8">
    <location>
        <begin position="208"/>
        <end position="227"/>
    </location>
</feature>
<feature type="transmembrane region" description="Helical" evidence="8">
    <location>
        <begin position="233"/>
        <end position="252"/>
    </location>
</feature>
<organism evidence="10 11">
    <name type="scientific">Rhizorhabdus histidinilytica</name>
    <dbReference type="NCBI Taxonomy" id="439228"/>
    <lineage>
        <taxon>Bacteria</taxon>
        <taxon>Pseudomonadati</taxon>
        <taxon>Pseudomonadota</taxon>
        <taxon>Alphaproteobacteria</taxon>
        <taxon>Sphingomonadales</taxon>
        <taxon>Sphingomonadaceae</taxon>
        <taxon>Rhizorhabdus</taxon>
    </lineage>
</organism>
<dbReference type="Pfam" id="PF01757">
    <property type="entry name" value="Acyl_transf_3"/>
    <property type="match status" value="1"/>
</dbReference>
<evidence type="ECO:0000256" key="7">
    <source>
        <dbReference type="SAM" id="MobiDB-lite"/>
    </source>
</evidence>
<dbReference type="PANTHER" id="PTHR40074:SF4">
    <property type="entry name" value="INNER MEMBRANE PROTEIN YCFT"/>
    <property type="match status" value="1"/>
</dbReference>
<feature type="transmembrane region" description="Helical" evidence="8">
    <location>
        <begin position="272"/>
        <end position="293"/>
    </location>
</feature>
<keyword evidence="3" id="KW-1003">Cell membrane</keyword>
<evidence type="ECO:0000256" key="1">
    <source>
        <dbReference type="ARBA" id="ARBA00004651"/>
    </source>
</evidence>
<dbReference type="AlphaFoldDB" id="A0A1T5E8Z5"/>
<evidence type="ECO:0000259" key="9">
    <source>
        <dbReference type="Pfam" id="PF01757"/>
    </source>
</evidence>
<dbReference type="GO" id="GO:0005886">
    <property type="term" value="C:plasma membrane"/>
    <property type="evidence" value="ECO:0007669"/>
    <property type="project" value="UniProtKB-SubCell"/>
</dbReference>
<proteinExistence type="inferred from homology"/>
<comment type="subcellular location">
    <subcellularLocation>
        <location evidence="1">Cell membrane</location>
        <topology evidence="1">Multi-pass membrane protein</topology>
    </subcellularLocation>
</comment>
<accession>A0A1T5E8Z5</accession>
<keyword evidence="5 8" id="KW-1133">Transmembrane helix</keyword>
<dbReference type="EMBL" id="FUYM01000006">
    <property type="protein sequence ID" value="SKB80316.1"/>
    <property type="molecule type" value="Genomic_DNA"/>
</dbReference>
<feature type="transmembrane region" description="Helical" evidence="8">
    <location>
        <begin position="38"/>
        <end position="57"/>
    </location>
</feature>
<sequence length="333" mass="36918">MKKTIERAPGESVASPAHAPDMAAARPRMDWIDSLRGLATMLVILFHASVVVGRHGLEPWPPLLHLNHLFTPFRMAMLMVLSGLLVPKALAKPPRTYLLRKTGTLLYPYLLWTLAYGLMIEPAGLPHVKLWMGGSYLWFILFLFTYYVWALLLRRVPPAAIILAAALLSFLSPDDSKYEERYFFLMAFFFLGYLLARDPGRIAVADDRRLIWLAVPVVAILAAGSAIAGGINYKIELCLPVGIAILLVIGLARRHAEGRLWAPLRFVGRHSIVFFSLHYPLIYGLIALCLALGLGSVPAISAICFVVPAGLCVALAIARERHARLDYLYALPL</sequence>
<dbReference type="GO" id="GO:0009246">
    <property type="term" value="P:enterobacterial common antigen biosynthetic process"/>
    <property type="evidence" value="ECO:0007669"/>
    <property type="project" value="TreeGrafter"/>
</dbReference>
<feature type="transmembrane region" description="Helical" evidence="8">
    <location>
        <begin position="69"/>
        <end position="86"/>
    </location>
</feature>
<feature type="transmembrane region" description="Helical" evidence="8">
    <location>
        <begin position="130"/>
        <end position="149"/>
    </location>
</feature>
<keyword evidence="10" id="KW-0808">Transferase</keyword>
<evidence type="ECO:0000256" key="3">
    <source>
        <dbReference type="ARBA" id="ARBA00022475"/>
    </source>
</evidence>
<evidence type="ECO:0000256" key="8">
    <source>
        <dbReference type="SAM" id="Phobius"/>
    </source>
</evidence>
<dbReference type="RefSeq" id="WP_079649098.1">
    <property type="nucleotide sequence ID" value="NZ_FUYM01000006.1"/>
</dbReference>
<feature type="transmembrane region" description="Helical" evidence="8">
    <location>
        <begin position="299"/>
        <end position="318"/>
    </location>
</feature>
<evidence type="ECO:0000256" key="5">
    <source>
        <dbReference type="ARBA" id="ARBA00022989"/>
    </source>
</evidence>
<feature type="region of interest" description="Disordered" evidence="7">
    <location>
        <begin position="1"/>
        <end position="21"/>
    </location>
</feature>
<evidence type="ECO:0000256" key="2">
    <source>
        <dbReference type="ARBA" id="ARBA00007400"/>
    </source>
</evidence>
<feature type="domain" description="Acyltransferase 3" evidence="9">
    <location>
        <begin position="30"/>
        <end position="319"/>
    </location>
</feature>
<gene>
    <name evidence="10" type="ORF">SAMN06295920_106275</name>
</gene>
<protein>
    <submittedName>
        <fullName evidence="10">Acyltransferase family protein</fullName>
    </submittedName>
</protein>
<evidence type="ECO:0000256" key="6">
    <source>
        <dbReference type="ARBA" id="ARBA00023136"/>
    </source>
</evidence>
<dbReference type="OrthoDB" id="9814956at2"/>